<dbReference type="Proteomes" id="UP001419268">
    <property type="component" value="Unassembled WGS sequence"/>
</dbReference>
<reference evidence="1 2" key="1">
    <citation type="submission" date="2024-01" db="EMBL/GenBank/DDBJ databases">
        <title>Genome assemblies of Stephania.</title>
        <authorList>
            <person name="Yang L."/>
        </authorList>
    </citation>
    <scope>NUCLEOTIDE SEQUENCE [LARGE SCALE GENOMIC DNA]</scope>
    <source>
        <strain evidence="1">JXDWG</strain>
        <tissue evidence="1">Leaf</tissue>
    </source>
</reference>
<keyword evidence="2" id="KW-1185">Reference proteome</keyword>
<gene>
    <name evidence="1" type="ORF">Scep_020045</name>
</gene>
<proteinExistence type="predicted"/>
<evidence type="ECO:0000313" key="2">
    <source>
        <dbReference type="Proteomes" id="UP001419268"/>
    </source>
</evidence>
<dbReference type="AlphaFoldDB" id="A0AAP0NQG1"/>
<dbReference type="EMBL" id="JBBNAG010000008">
    <property type="protein sequence ID" value="KAK9112526.1"/>
    <property type="molecule type" value="Genomic_DNA"/>
</dbReference>
<name>A0AAP0NQG1_9MAGN</name>
<accession>A0AAP0NQG1</accession>
<sequence>MPHFAVARTYLVSDVTGAGFGEVDFGWGRRCTVVRRRRGGGDTGVASFYIPYAVARATPPLVVIVRRCVGNHRRRFASRAVLCGSPAALRRCFAARRGAAKMANEIHLGPDELASIPCSPLMNVAIEQIVLQRGYVGYNYFAL</sequence>
<comment type="caution">
    <text evidence="1">The sequence shown here is derived from an EMBL/GenBank/DDBJ whole genome shotgun (WGS) entry which is preliminary data.</text>
</comment>
<evidence type="ECO:0000313" key="1">
    <source>
        <dbReference type="EMBL" id="KAK9112526.1"/>
    </source>
</evidence>
<organism evidence="1 2">
    <name type="scientific">Stephania cephalantha</name>
    <dbReference type="NCBI Taxonomy" id="152367"/>
    <lineage>
        <taxon>Eukaryota</taxon>
        <taxon>Viridiplantae</taxon>
        <taxon>Streptophyta</taxon>
        <taxon>Embryophyta</taxon>
        <taxon>Tracheophyta</taxon>
        <taxon>Spermatophyta</taxon>
        <taxon>Magnoliopsida</taxon>
        <taxon>Ranunculales</taxon>
        <taxon>Menispermaceae</taxon>
        <taxon>Menispermoideae</taxon>
        <taxon>Cissampelideae</taxon>
        <taxon>Stephania</taxon>
    </lineage>
</organism>
<protein>
    <submittedName>
        <fullName evidence="1">Uncharacterized protein</fullName>
    </submittedName>
</protein>